<sequence>MKVIFNRLADCSAFNGVAKKIFLKKIHILLLFTAAGYVSCNQPAGNGKEAAGMLTSVKSWEIYEIRANDAPIFKDGKMIQQFGGVEFNRYMVEVSLHKNGTFEGKFNEGGEGSRLVWRQEDDQIVVAAADAADKRGQWTILARDVFKNRFVMQTTTTAYSYPNSTTVGLYFKAK</sequence>
<proteinExistence type="predicted"/>
<name>A0A916N452_9BACT</name>
<gene>
    <name evidence="1" type="ORF">DYBT9275_02131</name>
</gene>
<dbReference type="Proteomes" id="UP000680038">
    <property type="component" value="Unassembled WGS sequence"/>
</dbReference>
<evidence type="ECO:0000313" key="2">
    <source>
        <dbReference type="Proteomes" id="UP000680038"/>
    </source>
</evidence>
<protein>
    <recommendedName>
        <fullName evidence="3">Lipocalin-like domain-containing protein</fullName>
    </recommendedName>
</protein>
<organism evidence="1 2">
    <name type="scientific">Dyadobacter helix</name>
    <dbReference type="NCBI Taxonomy" id="2822344"/>
    <lineage>
        <taxon>Bacteria</taxon>
        <taxon>Pseudomonadati</taxon>
        <taxon>Bacteroidota</taxon>
        <taxon>Cytophagia</taxon>
        <taxon>Cytophagales</taxon>
        <taxon>Spirosomataceae</taxon>
        <taxon>Dyadobacter</taxon>
    </lineage>
</organism>
<evidence type="ECO:0000313" key="1">
    <source>
        <dbReference type="EMBL" id="CAG4999012.1"/>
    </source>
</evidence>
<keyword evidence="2" id="KW-1185">Reference proteome</keyword>
<comment type="caution">
    <text evidence="1">The sequence shown here is derived from an EMBL/GenBank/DDBJ whole genome shotgun (WGS) entry which is preliminary data.</text>
</comment>
<dbReference type="RefSeq" id="WP_215238801.1">
    <property type="nucleotide sequence ID" value="NZ_CAJRAF010000002.1"/>
</dbReference>
<dbReference type="EMBL" id="CAJRAF010000002">
    <property type="protein sequence ID" value="CAG4999012.1"/>
    <property type="molecule type" value="Genomic_DNA"/>
</dbReference>
<dbReference type="AlphaFoldDB" id="A0A916N452"/>
<reference evidence="1" key="1">
    <citation type="submission" date="2021-04" db="EMBL/GenBank/DDBJ databases">
        <authorList>
            <person name="Rodrigo-Torres L."/>
            <person name="Arahal R. D."/>
            <person name="Lucena T."/>
        </authorList>
    </citation>
    <scope>NUCLEOTIDE SEQUENCE</scope>
    <source>
        <strain evidence="1">CECT 9275</strain>
    </source>
</reference>
<accession>A0A916N452</accession>
<evidence type="ECO:0008006" key="3">
    <source>
        <dbReference type="Google" id="ProtNLM"/>
    </source>
</evidence>